<sequence>MLSGREISCPVCRAKSRIPPNGAAGFATNTLLVRLIDNIPGRKEKKELEKRLVLCKEEIERKKKIYVQMEAKCNMIARNRELAEGLKKEISTHANKYVEAIKKYEEELCKEVDAFSKQNCGLSSLEKLEKEKIKLEGDLNDAATAVVAVNRALNSENRIEVLEKKEAMTSQLKEYINIPTPSVLEELGEVQKFDMEFSNCQINMENGLGKVFKKQLYSKEVETASVQQNCHTLNSQKENDEATAYIRHLKAMGLTNSNLYKGTITQHIALEFNPFAVAVSPQSGDIALLCRERRKVYLLTTEGHHYNTVHIKHGNLWDVAFSIDNDIIVVNRANNRLLFYTERGQFVNREVEVPRTCLKFTHLSVDEMGRLIVTSAKVSDEDDDEDVVQCLIVYQPDSDISDRMFGRKHLQNPVSRAIFFKGRYYVADCCSDEIVLKVFTVQGEFVSKIPSIPTALPTSGFSLSRDPSSDRFIICCWDNSMSKDFLKIVDCFATRGKTDTNKLFCPQGFPKQVAAQSASGRGKFTYLVEIYNNKKCCNIVKYPV</sequence>
<protein>
    <submittedName>
        <fullName evidence="3">Uncharacterized protein LOC116286389</fullName>
    </submittedName>
</protein>
<proteinExistence type="predicted"/>
<dbReference type="KEGG" id="aten:116286389"/>
<organism evidence="2 3">
    <name type="scientific">Actinia tenebrosa</name>
    <name type="common">Australian red waratah sea anemone</name>
    <dbReference type="NCBI Taxonomy" id="6105"/>
    <lineage>
        <taxon>Eukaryota</taxon>
        <taxon>Metazoa</taxon>
        <taxon>Cnidaria</taxon>
        <taxon>Anthozoa</taxon>
        <taxon>Hexacorallia</taxon>
        <taxon>Actiniaria</taxon>
        <taxon>Actiniidae</taxon>
        <taxon>Actinia</taxon>
    </lineage>
</organism>
<dbReference type="InterPro" id="IPR047153">
    <property type="entry name" value="TRIM45/56/19-like"/>
</dbReference>
<dbReference type="GeneID" id="116286389"/>
<dbReference type="PANTHER" id="PTHR25462">
    <property type="entry name" value="BONUS, ISOFORM C-RELATED"/>
    <property type="match status" value="1"/>
</dbReference>
<keyword evidence="1" id="KW-0175">Coiled coil</keyword>
<dbReference type="PANTHER" id="PTHR25462:SF300">
    <property type="entry name" value="RING-TYPE DOMAIN-CONTAINING PROTEIN"/>
    <property type="match status" value="1"/>
</dbReference>
<feature type="coiled-coil region" evidence="1">
    <location>
        <begin position="45"/>
        <end position="145"/>
    </location>
</feature>
<dbReference type="RefSeq" id="XP_031548760.1">
    <property type="nucleotide sequence ID" value="XM_031692900.1"/>
</dbReference>
<dbReference type="Proteomes" id="UP000515163">
    <property type="component" value="Unplaced"/>
</dbReference>
<dbReference type="InterPro" id="IPR011042">
    <property type="entry name" value="6-blade_b-propeller_TolB-like"/>
</dbReference>
<keyword evidence="2" id="KW-1185">Reference proteome</keyword>
<dbReference type="SUPFAM" id="SSF101898">
    <property type="entry name" value="NHL repeat"/>
    <property type="match status" value="1"/>
</dbReference>
<dbReference type="InParanoid" id="A0A6P8H8K5"/>
<evidence type="ECO:0000313" key="3">
    <source>
        <dbReference type="RefSeq" id="XP_031548760.1"/>
    </source>
</evidence>
<name>A0A6P8H8K5_ACTTE</name>
<dbReference type="AlphaFoldDB" id="A0A6P8H8K5"/>
<reference evidence="3" key="1">
    <citation type="submission" date="2025-08" db="UniProtKB">
        <authorList>
            <consortium name="RefSeq"/>
        </authorList>
    </citation>
    <scope>IDENTIFICATION</scope>
    <source>
        <tissue evidence="3">Tentacle</tissue>
    </source>
</reference>
<evidence type="ECO:0000256" key="1">
    <source>
        <dbReference type="SAM" id="Coils"/>
    </source>
</evidence>
<dbReference type="Gene3D" id="2.120.10.30">
    <property type="entry name" value="TolB, C-terminal domain"/>
    <property type="match status" value="1"/>
</dbReference>
<accession>A0A6P8H8K5</accession>
<gene>
    <name evidence="3" type="primary">LOC116286389</name>
</gene>
<evidence type="ECO:0000313" key="2">
    <source>
        <dbReference type="Proteomes" id="UP000515163"/>
    </source>
</evidence>